<keyword evidence="2" id="KW-1185">Reference proteome</keyword>
<dbReference type="Proteomes" id="UP000619041">
    <property type="component" value="Unassembled WGS sequence"/>
</dbReference>
<protein>
    <submittedName>
        <fullName evidence="1">Uncharacterized protein</fullName>
    </submittedName>
</protein>
<comment type="caution">
    <text evidence="1">The sequence shown here is derived from an EMBL/GenBank/DDBJ whole genome shotgun (WGS) entry which is preliminary data.</text>
</comment>
<gene>
    <name evidence="1" type="ORF">GCM10011515_08700</name>
</gene>
<organism evidence="1 2">
    <name type="scientific">Tsuneonella deserti</name>
    <dbReference type="NCBI Taxonomy" id="2035528"/>
    <lineage>
        <taxon>Bacteria</taxon>
        <taxon>Pseudomonadati</taxon>
        <taxon>Pseudomonadota</taxon>
        <taxon>Alphaproteobacteria</taxon>
        <taxon>Sphingomonadales</taxon>
        <taxon>Erythrobacteraceae</taxon>
        <taxon>Tsuneonella</taxon>
    </lineage>
</organism>
<evidence type="ECO:0000313" key="2">
    <source>
        <dbReference type="Proteomes" id="UP000619041"/>
    </source>
</evidence>
<reference evidence="2" key="1">
    <citation type="journal article" date="2019" name="Int. J. Syst. Evol. Microbiol.">
        <title>The Global Catalogue of Microorganisms (GCM) 10K type strain sequencing project: providing services to taxonomists for standard genome sequencing and annotation.</title>
        <authorList>
            <consortium name="The Broad Institute Genomics Platform"/>
            <consortium name="The Broad Institute Genome Sequencing Center for Infectious Disease"/>
            <person name="Wu L."/>
            <person name="Ma J."/>
        </authorList>
    </citation>
    <scope>NUCLEOTIDE SEQUENCE [LARGE SCALE GENOMIC DNA]</scope>
    <source>
        <strain evidence="2">CGMCC 1.15959</strain>
    </source>
</reference>
<name>A0ABQ1S554_9SPHN</name>
<evidence type="ECO:0000313" key="1">
    <source>
        <dbReference type="EMBL" id="GGD91306.1"/>
    </source>
</evidence>
<proteinExistence type="predicted"/>
<sequence length="145" mass="15495">MVDAFASCLLLPDRGVAKALRMFKAHYNVQVPAISDFEILLLARFFGVSFDVAARRCEDLELIPRGAGFALSGRLKKEYGSAEKRADQLGVPPRAPIALPALSRQLSASVSQALEGGNVSIGWITDRLGLSIAEVLAANKGRASL</sequence>
<accession>A0ABQ1S554</accession>
<dbReference type="EMBL" id="BMKL01000001">
    <property type="protein sequence ID" value="GGD91306.1"/>
    <property type="molecule type" value="Genomic_DNA"/>
</dbReference>